<dbReference type="Pfam" id="PF13649">
    <property type="entry name" value="Methyltransf_25"/>
    <property type="match status" value="1"/>
</dbReference>
<dbReference type="CDD" id="cd02440">
    <property type="entry name" value="AdoMet_MTases"/>
    <property type="match status" value="1"/>
</dbReference>
<keyword evidence="2" id="KW-0808">Transferase</keyword>
<evidence type="ECO:0000259" key="1">
    <source>
        <dbReference type="Pfam" id="PF13649"/>
    </source>
</evidence>
<gene>
    <name evidence="2" type="ORF">HCN83_16765</name>
</gene>
<dbReference type="InterPro" id="IPR041698">
    <property type="entry name" value="Methyltransf_25"/>
</dbReference>
<dbReference type="Gene3D" id="3.40.50.150">
    <property type="entry name" value="Vaccinia Virus protein VP39"/>
    <property type="match status" value="1"/>
</dbReference>
<evidence type="ECO:0000313" key="2">
    <source>
        <dbReference type="EMBL" id="NJP39224.1"/>
    </source>
</evidence>
<dbReference type="InterPro" id="IPR029063">
    <property type="entry name" value="SAM-dependent_MTases_sf"/>
</dbReference>
<dbReference type="Gene3D" id="2.20.130.10">
    <property type="entry name" value="CAC2371-like domains"/>
    <property type="match status" value="1"/>
</dbReference>
<proteinExistence type="predicted"/>
<feature type="domain" description="Methyltransferase" evidence="1">
    <location>
        <begin position="40"/>
        <end position="135"/>
    </location>
</feature>
<comment type="caution">
    <text evidence="2">The sequence shown here is derived from an EMBL/GenBank/DDBJ whole genome shotgun (WGS) entry which is preliminary data.</text>
</comment>
<dbReference type="GO" id="GO:0032259">
    <property type="term" value="P:methylation"/>
    <property type="evidence" value="ECO:0007669"/>
    <property type="project" value="UniProtKB-KW"/>
</dbReference>
<organism evidence="2 3">
    <name type="scientific">Alkalicoccus luteus</name>
    <dbReference type="NCBI Taxonomy" id="1237094"/>
    <lineage>
        <taxon>Bacteria</taxon>
        <taxon>Bacillati</taxon>
        <taxon>Bacillota</taxon>
        <taxon>Bacilli</taxon>
        <taxon>Bacillales</taxon>
        <taxon>Bacillaceae</taxon>
        <taxon>Alkalicoccus</taxon>
    </lineage>
</organism>
<protein>
    <submittedName>
        <fullName evidence="2">Class I SAM-dependent methyltransferase</fullName>
    </submittedName>
</protein>
<dbReference type="GO" id="GO:0008168">
    <property type="term" value="F:methyltransferase activity"/>
    <property type="evidence" value="ECO:0007669"/>
    <property type="project" value="UniProtKB-KW"/>
</dbReference>
<dbReference type="Proteomes" id="UP000752012">
    <property type="component" value="Unassembled WGS sequence"/>
</dbReference>
<dbReference type="SUPFAM" id="SSF53335">
    <property type="entry name" value="S-adenosyl-L-methionine-dependent methyltransferases"/>
    <property type="match status" value="1"/>
</dbReference>
<reference evidence="2 3" key="1">
    <citation type="submission" date="2020-03" db="EMBL/GenBank/DDBJ databases">
        <title>Assessment of the enzymatic potential of alkaline-tolerant lipase obtained from Bacillus luteus H11 (technogenic soil) for the bioremediation of saline soils contaminated with petroleum substances.</title>
        <authorList>
            <person name="Kalwasinska A."/>
        </authorList>
    </citation>
    <scope>NUCLEOTIDE SEQUENCE [LARGE SCALE GENOMIC DNA]</scope>
    <source>
        <strain evidence="2 3">H11</strain>
    </source>
</reference>
<dbReference type="AlphaFoldDB" id="A0A969PU93"/>
<keyword evidence="3" id="KW-1185">Reference proteome</keyword>
<name>A0A969PU93_9BACI</name>
<evidence type="ECO:0000313" key="3">
    <source>
        <dbReference type="Proteomes" id="UP000752012"/>
    </source>
</evidence>
<keyword evidence="2" id="KW-0489">Methyltransferase</keyword>
<accession>A0A969PU93</accession>
<sequence length="250" mass="27960">MRRMYGTLSSRVYVLDKPAGHSFGDVEYYKERLRDAAGPVLEPACGSGRMMIPLLEAGIEVEGFDPSAPMLELCRKEAKARGLDPVLFEGTMESAELTCKYQAAIIPAGTLQLLHEPGMIQRAFQQLSGCLLPGGKLIADLYLFTGAEPGLVRFREWEDGEERITLESVTVEVDYLNQKTIDRNRYERWKEGKLIETELELFPLRWLGLEEAALMLREAGFSEIIFSGGYEYGKKPVDASEVITVEAVKA</sequence>
<dbReference type="EMBL" id="JAATHJ010000043">
    <property type="protein sequence ID" value="NJP39224.1"/>
    <property type="molecule type" value="Genomic_DNA"/>
</dbReference>